<organism evidence="2 3">
    <name type="scientific">Brassica carinata</name>
    <name type="common">Ethiopian mustard</name>
    <name type="synonym">Abyssinian cabbage</name>
    <dbReference type="NCBI Taxonomy" id="52824"/>
    <lineage>
        <taxon>Eukaryota</taxon>
        <taxon>Viridiplantae</taxon>
        <taxon>Streptophyta</taxon>
        <taxon>Embryophyta</taxon>
        <taxon>Tracheophyta</taxon>
        <taxon>Spermatophyta</taxon>
        <taxon>Magnoliopsida</taxon>
        <taxon>eudicotyledons</taxon>
        <taxon>Gunneridae</taxon>
        <taxon>Pentapetalae</taxon>
        <taxon>rosids</taxon>
        <taxon>malvids</taxon>
        <taxon>Brassicales</taxon>
        <taxon>Brassicaceae</taxon>
        <taxon>Brassiceae</taxon>
        <taxon>Brassica</taxon>
    </lineage>
</organism>
<dbReference type="OrthoDB" id="10571685at2759"/>
<feature type="region of interest" description="Disordered" evidence="1">
    <location>
        <begin position="104"/>
        <end position="127"/>
    </location>
</feature>
<dbReference type="AlphaFoldDB" id="A0A8X7VXN8"/>
<evidence type="ECO:0000256" key="1">
    <source>
        <dbReference type="SAM" id="MobiDB-lite"/>
    </source>
</evidence>
<evidence type="ECO:0000313" key="2">
    <source>
        <dbReference type="EMBL" id="KAG2319384.1"/>
    </source>
</evidence>
<accession>A0A8X7VXN8</accession>
<reference evidence="2 3" key="1">
    <citation type="submission" date="2020-02" db="EMBL/GenBank/DDBJ databases">
        <authorList>
            <person name="Ma Q."/>
            <person name="Huang Y."/>
            <person name="Song X."/>
            <person name="Pei D."/>
        </authorList>
    </citation>
    <scope>NUCLEOTIDE SEQUENCE [LARGE SCALE GENOMIC DNA]</scope>
    <source>
        <strain evidence="2">Sxm20200214</strain>
        <tissue evidence="2">Leaf</tissue>
    </source>
</reference>
<dbReference type="EMBL" id="JAAMPC010000003">
    <property type="protein sequence ID" value="KAG2319384.1"/>
    <property type="molecule type" value="Genomic_DNA"/>
</dbReference>
<dbReference type="Proteomes" id="UP000886595">
    <property type="component" value="Unassembled WGS sequence"/>
</dbReference>
<gene>
    <name evidence="2" type="ORF">Bca52824_012597</name>
</gene>
<comment type="caution">
    <text evidence="2">The sequence shown here is derived from an EMBL/GenBank/DDBJ whole genome shotgun (WGS) entry which is preliminary data.</text>
</comment>
<sequence length="387" mass="43560">MGRSCENILQRHHFRLEPLFGSHCTLHPCLSASGDQEVLTDVAFVRDNEVTDERVDHMLDLITKRHKWSTSMWDFDESVVTFLQEGGDIVTKLSAEDVADGINAVTTPAGGESSPSGSKRTRNKIADHGAETRKTKLFCKRASEAQGTLNEGMKSFFEGLIHSSFTALEEKLEKKIESEVQASFSALEEKMESEIKASLSALEGKMEKKIESEIKLFKEAMEKGNGQSSKGKEPTSSKAKVSKKVTFKLMFVFWRFGVAGFKIKFDEMAKFESLHDVKVTQTPDIELELNTQDTFVKGFDPSHTSMEDDLDEWLTPPTLLRTTKTPSPRPQKVIKKNKIPSLLDSDDECPGKDDPDAPLVHFSSKEWNRLEEWSRCPKLGQVFIIIH</sequence>
<proteinExistence type="predicted"/>
<name>A0A8X7VXN8_BRACI</name>
<protein>
    <submittedName>
        <fullName evidence="2">Uncharacterized protein</fullName>
    </submittedName>
</protein>
<keyword evidence="3" id="KW-1185">Reference proteome</keyword>
<evidence type="ECO:0000313" key="3">
    <source>
        <dbReference type="Proteomes" id="UP000886595"/>
    </source>
</evidence>